<dbReference type="RefSeq" id="WP_011177254.1">
    <property type="nucleotide sequence ID" value="NC_005877.1"/>
</dbReference>
<feature type="transmembrane region" description="Helical" evidence="1">
    <location>
        <begin position="157"/>
        <end position="179"/>
    </location>
</feature>
<keyword evidence="1" id="KW-0812">Transmembrane</keyword>
<name>Q6L1W4_PICTO</name>
<reference evidence="2 3" key="1">
    <citation type="journal article" date="2004" name="Proc. Natl. Acad. Sci. U.S.A.">
        <title>Genome sequence of Picrophilus torridus and its implications for life around pH 0.</title>
        <authorList>
            <person name="Futterer O."/>
            <person name="Angelov A."/>
            <person name="Liesegang H."/>
            <person name="Gottschalk G."/>
            <person name="Schleper C."/>
            <person name="Schepers B."/>
            <person name="Dock C."/>
            <person name="Antranikian G."/>
            <person name="Liebl W."/>
        </authorList>
    </citation>
    <scope>NUCLEOTIDE SEQUENCE [LARGE SCALE GENOMIC DNA]</scope>
    <source>
        <strain evidence="3">ATCC 700027 / DSM 9790 / JCM 10055 / NBRC 100828</strain>
    </source>
</reference>
<evidence type="ECO:0000313" key="3">
    <source>
        <dbReference type="Proteomes" id="UP000000438"/>
    </source>
</evidence>
<evidence type="ECO:0000256" key="1">
    <source>
        <dbReference type="SAM" id="Phobius"/>
    </source>
</evidence>
<protein>
    <submittedName>
        <fullName evidence="2">Hypothetical membrane protein</fullName>
    </submittedName>
</protein>
<keyword evidence="1" id="KW-0472">Membrane</keyword>
<dbReference type="KEGG" id="pto:PTO0453"/>
<dbReference type="PaxDb" id="263820-PTO0453"/>
<proteinExistence type="predicted"/>
<dbReference type="Proteomes" id="UP000000438">
    <property type="component" value="Chromosome"/>
</dbReference>
<accession>Q6L1W4</accession>
<sequence>MRYTIDGNEVFEDNIMVATIKYRYKHGKSTVSINGIRDITIERSGKNLMAYEDDEKIEINNDMSFNYKNSFFKAFFDNNNPGAGIEILKNGKHAGTISYDDTIYMEIEDDNDLSPCMILMLASNVYENGLDFTRLIGILFYFIGLILLYILPKYIGILYTALIFIAVVVSGFLISLLIYKKRKNNI</sequence>
<dbReference type="InParanoid" id="Q6L1W4"/>
<dbReference type="AlphaFoldDB" id="Q6L1W4"/>
<dbReference type="GeneID" id="2844268"/>
<evidence type="ECO:0000313" key="2">
    <source>
        <dbReference type="EMBL" id="AAT43038.1"/>
    </source>
</evidence>
<dbReference type="STRING" id="263820.PTO0453"/>
<dbReference type="HOGENOM" id="CLU_1451455_0_0_2"/>
<keyword evidence="1" id="KW-1133">Transmembrane helix</keyword>
<dbReference type="EMBL" id="AE017261">
    <property type="protein sequence ID" value="AAT43038.1"/>
    <property type="molecule type" value="Genomic_DNA"/>
</dbReference>
<organism evidence="2 3">
    <name type="scientific">Picrophilus torridus (strain ATCC 700027 / DSM 9790 / JCM 10055 / NBRC 100828 / KAW 2/3)</name>
    <dbReference type="NCBI Taxonomy" id="1122961"/>
    <lineage>
        <taxon>Archaea</taxon>
        <taxon>Methanobacteriati</taxon>
        <taxon>Thermoplasmatota</taxon>
        <taxon>Thermoplasmata</taxon>
        <taxon>Thermoplasmatales</taxon>
        <taxon>Picrophilaceae</taxon>
        <taxon>Picrophilus</taxon>
    </lineage>
</organism>
<feature type="transmembrane region" description="Helical" evidence="1">
    <location>
        <begin position="132"/>
        <end position="151"/>
    </location>
</feature>
<gene>
    <name evidence="2" type="ordered locus">PTO0453</name>
</gene>